<dbReference type="InterPro" id="IPR000595">
    <property type="entry name" value="cNMP-bd_dom"/>
</dbReference>
<keyword evidence="12" id="KW-1185">Reference proteome</keyword>
<dbReference type="InterPro" id="IPR018490">
    <property type="entry name" value="cNMP-bd_dom_sf"/>
</dbReference>
<dbReference type="GO" id="GO:0044877">
    <property type="term" value="F:protein-containing complex binding"/>
    <property type="evidence" value="ECO:0007669"/>
    <property type="project" value="TreeGrafter"/>
</dbReference>
<keyword evidence="4 9" id="KW-1133">Transmembrane helix</keyword>
<keyword evidence="3 9" id="KW-0812">Transmembrane</keyword>
<evidence type="ECO:0000256" key="8">
    <source>
        <dbReference type="ARBA" id="ARBA00023303"/>
    </source>
</evidence>
<dbReference type="Gene3D" id="2.60.120.10">
    <property type="entry name" value="Jelly Rolls"/>
    <property type="match status" value="1"/>
</dbReference>
<keyword evidence="6 9" id="KW-0472">Membrane</keyword>
<evidence type="ECO:0000256" key="9">
    <source>
        <dbReference type="SAM" id="Phobius"/>
    </source>
</evidence>
<dbReference type="GO" id="GO:0017071">
    <property type="term" value="C:intracellular cyclic nucleotide activated cation channel complex"/>
    <property type="evidence" value="ECO:0007669"/>
    <property type="project" value="TreeGrafter"/>
</dbReference>
<dbReference type="SMART" id="SM00100">
    <property type="entry name" value="cNMP"/>
    <property type="match status" value="1"/>
</dbReference>
<dbReference type="PROSITE" id="PS50042">
    <property type="entry name" value="CNMP_BINDING_3"/>
    <property type="match status" value="1"/>
</dbReference>
<sequence length="433" mass="50127">KLWYLVACCYVLFHWNACIYFYFSLIQGIENAEPTDFIFGYTKVFDVVISDCPIFMNDIESCIYNESSADNRDMYISQMLTHWSPKSHLLEFTNFSKEYTMSLYWSALTITACGQQPWPANSAQNILEVVDTIFGVFVFATILGLIGSVVSSFNEERTEYQTMLDRAKFYMKYRKVNKKLQSRAQNILKYSYEHNQLDDEKETLSCLPPRLEGMLGVHVHMTTLTKARLFERCDYGFLYDLVLKLRQQLYSPGDFICQKGERAQAMYIVKKGECVVVDDRRSLPTKKLTEGSSFGELSIVHVPGLSSETRDLALKALGYADVYCLSRDDVSLVLQDYPEERIKLMEQARMLYHAEQEENQTVNDDDGIMETLSFDDKVSKIKEYLKDIEKNIDEAYNDFTTSATKMKKRVTDLEAITKARKKLKRNFSLNSSF</sequence>
<comment type="caution">
    <text evidence="11">The sequence shown here is derived from an EMBL/GenBank/DDBJ whole genome shotgun (WGS) entry which is preliminary data.</text>
</comment>
<dbReference type="AlphaFoldDB" id="A0AAV5UG60"/>
<keyword evidence="8" id="KW-0407">Ion channel</keyword>
<feature type="domain" description="Cyclic nucleotide-binding" evidence="10">
    <location>
        <begin position="229"/>
        <end position="347"/>
    </location>
</feature>
<dbReference type="InterPro" id="IPR014710">
    <property type="entry name" value="RmlC-like_jellyroll"/>
</dbReference>
<dbReference type="Pfam" id="PF00027">
    <property type="entry name" value="cNMP_binding"/>
    <property type="match status" value="1"/>
</dbReference>
<keyword evidence="5" id="KW-0406">Ion transport</keyword>
<keyword evidence="2" id="KW-0813">Transport</keyword>
<evidence type="ECO:0000256" key="4">
    <source>
        <dbReference type="ARBA" id="ARBA00022989"/>
    </source>
</evidence>
<feature type="non-terminal residue" evidence="11">
    <location>
        <position position="1"/>
    </location>
</feature>
<dbReference type="SUPFAM" id="SSF51206">
    <property type="entry name" value="cAMP-binding domain-like"/>
    <property type="match status" value="1"/>
</dbReference>
<dbReference type="EMBL" id="BTSX01000006">
    <property type="protein sequence ID" value="GMT05932.1"/>
    <property type="molecule type" value="Genomic_DNA"/>
</dbReference>
<dbReference type="GO" id="GO:0005222">
    <property type="term" value="F:intracellularly cAMP-activated cation channel activity"/>
    <property type="evidence" value="ECO:0007669"/>
    <property type="project" value="TreeGrafter"/>
</dbReference>
<dbReference type="Gene3D" id="1.10.287.630">
    <property type="entry name" value="Helix hairpin bin"/>
    <property type="match status" value="1"/>
</dbReference>
<dbReference type="GO" id="GO:0005886">
    <property type="term" value="C:plasma membrane"/>
    <property type="evidence" value="ECO:0007669"/>
    <property type="project" value="TreeGrafter"/>
</dbReference>
<dbReference type="CDD" id="cd00038">
    <property type="entry name" value="CAP_ED"/>
    <property type="match status" value="1"/>
</dbReference>
<protein>
    <recommendedName>
        <fullName evidence="10">Cyclic nucleotide-binding domain-containing protein</fullName>
    </recommendedName>
</protein>
<dbReference type="InterPro" id="IPR050866">
    <property type="entry name" value="CNG_cation_channel"/>
</dbReference>
<dbReference type="SUPFAM" id="SSF81324">
    <property type="entry name" value="Voltage-gated potassium channels"/>
    <property type="match status" value="1"/>
</dbReference>
<dbReference type="PANTHER" id="PTHR45638:SF10">
    <property type="entry name" value="CYCLIC NUCLEOTIDE-BINDING DOMAIN-CONTAINING PROTEIN"/>
    <property type="match status" value="1"/>
</dbReference>
<dbReference type="InterPro" id="IPR018488">
    <property type="entry name" value="cNMP-bd_CS"/>
</dbReference>
<accession>A0AAV5UG60</accession>
<evidence type="ECO:0000256" key="6">
    <source>
        <dbReference type="ARBA" id="ARBA00023136"/>
    </source>
</evidence>
<evidence type="ECO:0000313" key="12">
    <source>
        <dbReference type="Proteomes" id="UP001432027"/>
    </source>
</evidence>
<proteinExistence type="predicted"/>
<dbReference type="PANTHER" id="PTHR45638">
    <property type="entry name" value="CYCLIC NUCLEOTIDE-GATED CATION CHANNEL SUBUNIT A"/>
    <property type="match status" value="1"/>
</dbReference>
<dbReference type="PROSITE" id="PS00888">
    <property type="entry name" value="CNMP_BINDING_1"/>
    <property type="match status" value="1"/>
</dbReference>
<evidence type="ECO:0000256" key="1">
    <source>
        <dbReference type="ARBA" id="ARBA00004141"/>
    </source>
</evidence>
<evidence type="ECO:0000256" key="2">
    <source>
        <dbReference type="ARBA" id="ARBA00022448"/>
    </source>
</evidence>
<reference evidence="11" key="1">
    <citation type="submission" date="2023-10" db="EMBL/GenBank/DDBJ databases">
        <title>Genome assembly of Pristionchus species.</title>
        <authorList>
            <person name="Yoshida K."/>
            <person name="Sommer R.J."/>
        </authorList>
    </citation>
    <scope>NUCLEOTIDE SEQUENCE</scope>
    <source>
        <strain evidence="11">RS0144</strain>
    </source>
</reference>
<evidence type="ECO:0000256" key="5">
    <source>
        <dbReference type="ARBA" id="ARBA00023065"/>
    </source>
</evidence>
<dbReference type="GO" id="GO:0005223">
    <property type="term" value="F:intracellularly cGMP-activated cation channel activity"/>
    <property type="evidence" value="ECO:0007669"/>
    <property type="project" value="TreeGrafter"/>
</dbReference>
<feature type="transmembrane region" description="Helical" evidence="9">
    <location>
        <begin position="133"/>
        <end position="153"/>
    </location>
</feature>
<dbReference type="GO" id="GO:0030553">
    <property type="term" value="F:cGMP binding"/>
    <property type="evidence" value="ECO:0007669"/>
    <property type="project" value="TreeGrafter"/>
</dbReference>
<evidence type="ECO:0000313" key="11">
    <source>
        <dbReference type="EMBL" id="GMT05932.1"/>
    </source>
</evidence>
<keyword evidence="7" id="KW-1071">Ligand-gated ion channel</keyword>
<dbReference type="Gene3D" id="1.10.287.70">
    <property type="match status" value="1"/>
</dbReference>
<gene>
    <name evidence="11" type="ORF">PENTCL1PPCAC_28106</name>
</gene>
<organism evidence="11 12">
    <name type="scientific">Pristionchus entomophagus</name>
    <dbReference type="NCBI Taxonomy" id="358040"/>
    <lineage>
        <taxon>Eukaryota</taxon>
        <taxon>Metazoa</taxon>
        <taxon>Ecdysozoa</taxon>
        <taxon>Nematoda</taxon>
        <taxon>Chromadorea</taxon>
        <taxon>Rhabditida</taxon>
        <taxon>Rhabditina</taxon>
        <taxon>Diplogasteromorpha</taxon>
        <taxon>Diplogasteroidea</taxon>
        <taxon>Neodiplogasteridae</taxon>
        <taxon>Pristionchus</taxon>
    </lineage>
</organism>
<comment type="subcellular location">
    <subcellularLocation>
        <location evidence="1">Membrane</location>
        <topology evidence="1">Multi-pass membrane protein</topology>
    </subcellularLocation>
</comment>
<dbReference type="Proteomes" id="UP001432027">
    <property type="component" value="Unassembled WGS sequence"/>
</dbReference>
<evidence type="ECO:0000256" key="3">
    <source>
        <dbReference type="ARBA" id="ARBA00022692"/>
    </source>
</evidence>
<evidence type="ECO:0000259" key="10">
    <source>
        <dbReference type="PROSITE" id="PS50042"/>
    </source>
</evidence>
<name>A0AAV5UG60_9BILA</name>
<evidence type="ECO:0000256" key="7">
    <source>
        <dbReference type="ARBA" id="ARBA00023286"/>
    </source>
</evidence>